<reference evidence="3 4" key="1">
    <citation type="submission" date="2021-03" db="EMBL/GenBank/DDBJ databases">
        <title>Antimicrobial resistance genes in bacteria isolated from Japanese honey, and their potential for conferring macrolide and lincosamide resistance in the American foulbrood pathogen Paenibacillus larvae.</title>
        <authorList>
            <person name="Okamoto M."/>
            <person name="Kumagai M."/>
            <person name="Kanamori H."/>
            <person name="Takamatsu D."/>
        </authorList>
    </citation>
    <scope>NUCLEOTIDE SEQUENCE [LARGE SCALE GENOMIC DNA]</scope>
    <source>
        <strain evidence="3 4">J34TS1</strain>
    </source>
</reference>
<sequence>MKCWKLSQTKKYIQSGNDGDDELKFHIEICPECQTLVREAEEEEKLWMDLLYSESLPEGFTERVMSALEGVEIEQTEPIHSAAASKRIRKTRRLLKKSALWIASLFIVTAAFTLYAQPSIADWVRSIFSNETTDSGMMDARQVGLLQNPHVKVEDKGYILEINEVIADATRLVMGVKVTDPEGKPLVYQVNWNNLHIRDANGKEVAELRGIEGTDTIEKLTFTFTQEINTDELDVEGHVDRIAIPFSEQYVEGKWDFSFKLDMRKANELTVVTPLHQQYTTPEGMHIEMEKLVRTPSGVRLELNTSLRGKAAELSPEELEGQQQLMFHFENEQGEVISNVDSYKVGHARTIISQISEMNAGKLHWTYTFNYLPYDHQKLRFVFDGYSIPVKSGGSVELISKDFKKSPIIFKDQGDEFTLNDFRVHQDPNLKEDEEPRESIIQVTGKMYNRFNNDTWVVKDQDGKEYQVGFKGSVRWGEVNLVSGEPGFIVYGMGKLPEKATLIRTVTDKFYDNVKWSFEIPKAKSIPGLENADPQN</sequence>
<proteinExistence type="predicted"/>
<gene>
    <name evidence="3" type="ORF">J34TS1_58840</name>
</gene>
<dbReference type="Proteomes" id="UP000682811">
    <property type="component" value="Unassembled WGS sequence"/>
</dbReference>
<dbReference type="Gene3D" id="2.60.40.1630">
    <property type="entry name" value="bacillus anthracis domain"/>
    <property type="match status" value="1"/>
</dbReference>
<evidence type="ECO:0000313" key="4">
    <source>
        <dbReference type="Proteomes" id="UP000682811"/>
    </source>
</evidence>
<dbReference type="InterPro" id="IPR025436">
    <property type="entry name" value="DUF4179"/>
</dbReference>
<comment type="caution">
    <text evidence="3">The sequence shown here is derived from an EMBL/GenBank/DDBJ whole genome shotgun (WGS) entry which is preliminary data.</text>
</comment>
<organism evidence="3 4">
    <name type="scientific">Paenibacillus azoreducens</name>
    <dbReference type="NCBI Taxonomy" id="116718"/>
    <lineage>
        <taxon>Bacteria</taxon>
        <taxon>Bacillati</taxon>
        <taxon>Bacillota</taxon>
        <taxon>Bacilli</taxon>
        <taxon>Bacillales</taxon>
        <taxon>Paenibacillaceae</taxon>
        <taxon>Paenibacillus</taxon>
    </lineage>
</organism>
<dbReference type="Pfam" id="PF13786">
    <property type="entry name" value="DUF4179"/>
    <property type="match status" value="1"/>
</dbReference>
<accession>A0A919YIJ2</accession>
<keyword evidence="1" id="KW-1133">Transmembrane helix</keyword>
<evidence type="ECO:0000256" key="1">
    <source>
        <dbReference type="SAM" id="Phobius"/>
    </source>
</evidence>
<evidence type="ECO:0000313" key="3">
    <source>
        <dbReference type="EMBL" id="GIO51119.1"/>
    </source>
</evidence>
<evidence type="ECO:0000259" key="2">
    <source>
        <dbReference type="Pfam" id="PF13786"/>
    </source>
</evidence>
<keyword evidence="4" id="KW-1185">Reference proteome</keyword>
<protein>
    <recommendedName>
        <fullName evidence="2">DUF4179 domain-containing protein</fullName>
    </recommendedName>
</protein>
<name>A0A919YIJ2_9BACL</name>
<dbReference type="AlphaFoldDB" id="A0A919YIJ2"/>
<feature type="domain" description="DUF4179" evidence="2">
    <location>
        <begin position="90"/>
        <end position="179"/>
    </location>
</feature>
<feature type="transmembrane region" description="Helical" evidence="1">
    <location>
        <begin position="99"/>
        <end position="116"/>
    </location>
</feature>
<dbReference type="EMBL" id="BORT01000044">
    <property type="protein sequence ID" value="GIO51119.1"/>
    <property type="molecule type" value="Genomic_DNA"/>
</dbReference>
<keyword evidence="1" id="KW-0812">Transmembrane</keyword>
<keyword evidence="1" id="KW-0472">Membrane</keyword>
<dbReference type="RefSeq" id="WP_212981166.1">
    <property type="nucleotide sequence ID" value="NZ_AP025343.1"/>
</dbReference>